<feature type="region of interest" description="Disordered" evidence="2">
    <location>
        <begin position="349"/>
        <end position="370"/>
    </location>
</feature>
<comment type="similarity">
    <text evidence="1">Belongs to the GARIN family.</text>
</comment>
<evidence type="ECO:0000259" key="3">
    <source>
        <dbReference type="Pfam" id="PF12480"/>
    </source>
</evidence>
<dbReference type="OrthoDB" id="9940031at2759"/>
<comment type="caution">
    <text evidence="4">The sequence shown here is derived from an EMBL/GenBank/DDBJ whole genome shotgun (WGS) entry which is preliminary data.</text>
</comment>
<feature type="domain" description="Golgi associated RAB2 interactor protein-like Rab2B-binding" evidence="3">
    <location>
        <begin position="126"/>
        <end position="190"/>
    </location>
</feature>
<protein>
    <recommendedName>
        <fullName evidence="3">Golgi associated RAB2 interactor protein-like Rab2B-binding domain-containing protein</fullName>
    </recommendedName>
</protein>
<feature type="compositionally biased region" description="Acidic residues" evidence="2">
    <location>
        <begin position="352"/>
        <end position="370"/>
    </location>
</feature>
<dbReference type="GO" id="GO:0005634">
    <property type="term" value="C:nucleus"/>
    <property type="evidence" value="ECO:0007669"/>
    <property type="project" value="TreeGrafter"/>
</dbReference>
<dbReference type="STRING" id="137246.A0A401SK23"/>
<sequence>MNQSTQHGDDFFMGITQAIDSGPGSTRPSPAQLGVEGGSLHRLLRSREYNLFAQSAVFESDFIQVQTFRQEFVKRGNLVDIHNIPTLLTLGITASVPFLPLPNILIIASRDSESKGKEGEEGCMKITRMLPMKLVRLSVHEKVNRCLKLVLANRSTFYLQLQDKHSNHVFKLWEELIHIIYAGLSITFKDTSVNLPQTSMCDSRSSSTSVISSEKFTYEAQKSCRNIPIKSNATANPKIGFWKRNQLLVGKEIWDGSDDVHSTESSGSTLRLQPIYGKSHIKVVRKDWVPDTQEPQKIRTRTEQLLDVKEEKSPGDEWEQIIERCSCDHCKTCNQDLAQHTLPCKQKKAETGEQEEEEEGEGESIAFEAEDEDRTYFGLWERDRPTLMPLSRLSSLIAVGLR</sequence>
<keyword evidence="5" id="KW-1185">Reference proteome</keyword>
<dbReference type="AlphaFoldDB" id="A0A401SK23"/>
<evidence type="ECO:0000256" key="2">
    <source>
        <dbReference type="SAM" id="MobiDB-lite"/>
    </source>
</evidence>
<evidence type="ECO:0000256" key="1">
    <source>
        <dbReference type="ARBA" id="ARBA00038379"/>
    </source>
</evidence>
<dbReference type="Pfam" id="PF12480">
    <property type="entry name" value="GARIL_Rab2_bd"/>
    <property type="match status" value="1"/>
</dbReference>
<organism evidence="4 5">
    <name type="scientific">Chiloscyllium punctatum</name>
    <name type="common">Brownbanded bambooshark</name>
    <name type="synonym">Hemiscyllium punctatum</name>
    <dbReference type="NCBI Taxonomy" id="137246"/>
    <lineage>
        <taxon>Eukaryota</taxon>
        <taxon>Metazoa</taxon>
        <taxon>Chordata</taxon>
        <taxon>Craniata</taxon>
        <taxon>Vertebrata</taxon>
        <taxon>Chondrichthyes</taxon>
        <taxon>Elasmobranchii</taxon>
        <taxon>Galeomorphii</taxon>
        <taxon>Galeoidea</taxon>
        <taxon>Orectolobiformes</taxon>
        <taxon>Hemiscylliidae</taxon>
        <taxon>Chiloscyllium</taxon>
    </lineage>
</organism>
<name>A0A401SK23_CHIPU</name>
<gene>
    <name evidence="4" type="ORF">chiPu_0009196</name>
</gene>
<dbReference type="EMBL" id="BEZZ01000322">
    <property type="protein sequence ID" value="GCC30742.1"/>
    <property type="molecule type" value="Genomic_DNA"/>
</dbReference>
<evidence type="ECO:0000313" key="5">
    <source>
        <dbReference type="Proteomes" id="UP000287033"/>
    </source>
</evidence>
<dbReference type="InterPro" id="IPR022168">
    <property type="entry name" value="GARIL-like_Rab2B-bd"/>
</dbReference>
<reference evidence="4 5" key="1">
    <citation type="journal article" date="2018" name="Nat. Ecol. Evol.">
        <title>Shark genomes provide insights into elasmobranch evolution and the origin of vertebrates.</title>
        <authorList>
            <person name="Hara Y"/>
            <person name="Yamaguchi K"/>
            <person name="Onimaru K"/>
            <person name="Kadota M"/>
            <person name="Koyanagi M"/>
            <person name="Keeley SD"/>
            <person name="Tatsumi K"/>
            <person name="Tanaka K"/>
            <person name="Motone F"/>
            <person name="Kageyama Y"/>
            <person name="Nozu R"/>
            <person name="Adachi N"/>
            <person name="Nishimura O"/>
            <person name="Nakagawa R"/>
            <person name="Tanegashima C"/>
            <person name="Kiyatake I"/>
            <person name="Matsumoto R"/>
            <person name="Murakumo K"/>
            <person name="Nishida K"/>
            <person name="Terakita A"/>
            <person name="Kuratani S"/>
            <person name="Sato K"/>
            <person name="Hyodo S Kuraku.S."/>
        </authorList>
    </citation>
    <scope>NUCLEOTIDE SEQUENCE [LARGE SCALE GENOMIC DNA]</scope>
</reference>
<dbReference type="PANTHER" id="PTHR22574">
    <property type="match status" value="1"/>
</dbReference>
<accession>A0A401SK23</accession>
<dbReference type="Proteomes" id="UP000287033">
    <property type="component" value="Unassembled WGS sequence"/>
</dbReference>
<dbReference type="PANTHER" id="PTHR22574:SF10">
    <property type="entry name" value="GOLGI-ASSOCIATED RAB2 INTERACTOR PROTEIN 1A"/>
    <property type="match status" value="1"/>
</dbReference>
<proteinExistence type="inferred from homology"/>
<evidence type="ECO:0000313" key="4">
    <source>
        <dbReference type="EMBL" id="GCC30742.1"/>
    </source>
</evidence>